<proteinExistence type="predicted"/>
<gene>
    <name evidence="1" type="ORF">OE749_18285</name>
</gene>
<reference evidence="1 2" key="1">
    <citation type="submission" date="2022-10" db="EMBL/GenBank/DDBJ databases">
        <title>Aestuariibacter sp. AA17 isolated from Montipora capitata coral fragment.</title>
        <authorList>
            <person name="Emsley S.A."/>
            <person name="Pfannmuller K.M."/>
            <person name="Loughran R.M."/>
            <person name="Shlafstein M."/>
            <person name="Papke E."/>
            <person name="Saw J.H."/>
            <person name="Ushijima B."/>
            <person name="Videau P."/>
        </authorList>
    </citation>
    <scope>NUCLEOTIDE SEQUENCE [LARGE SCALE GENOMIC DNA]</scope>
    <source>
        <strain evidence="1 2">AA17</strain>
    </source>
</reference>
<dbReference type="Gene3D" id="2.60.40.10">
    <property type="entry name" value="Immunoglobulins"/>
    <property type="match status" value="1"/>
</dbReference>
<dbReference type="InterPro" id="IPR013783">
    <property type="entry name" value="Ig-like_fold"/>
</dbReference>
<accession>A0ABT3ADD0</accession>
<dbReference type="InterPro" id="IPR036116">
    <property type="entry name" value="FN3_sf"/>
</dbReference>
<evidence type="ECO:0000313" key="1">
    <source>
        <dbReference type="EMBL" id="MCV2886648.1"/>
    </source>
</evidence>
<name>A0ABT3ADD0_9ALTE</name>
<protein>
    <recommendedName>
        <fullName evidence="3">Fibronectin type-III domain-containing protein</fullName>
    </recommendedName>
</protein>
<keyword evidence="2" id="KW-1185">Reference proteome</keyword>
<comment type="caution">
    <text evidence="1">The sequence shown here is derived from an EMBL/GenBank/DDBJ whole genome shotgun (WGS) entry which is preliminary data.</text>
</comment>
<organism evidence="1 2">
    <name type="scientific">Fluctibacter corallii</name>
    <dbReference type="NCBI Taxonomy" id="2984329"/>
    <lineage>
        <taxon>Bacteria</taxon>
        <taxon>Pseudomonadati</taxon>
        <taxon>Pseudomonadota</taxon>
        <taxon>Gammaproteobacteria</taxon>
        <taxon>Alteromonadales</taxon>
        <taxon>Alteromonadaceae</taxon>
        <taxon>Fluctibacter</taxon>
    </lineage>
</organism>
<dbReference type="Proteomes" id="UP001652504">
    <property type="component" value="Unassembled WGS sequence"/>
</dbReference>
<evidence type="ECO:0000313" key="2">
    <source>
        <dbReference type="Proteomes" id="UP001652504"/>
    </source>
</evidence>
<dbReference type="SUPFAM" id="SSF49265">
    <property type="entry name" value="Fibronectin type III"/>
    <property type="match status" value="1"/>
</dbReference>
<evidence type="ECO:0008006" key="3">
    <source>
        <dbReference type="Google" id="ProtNLM"/>
    </source>
</evidence>
<dbReference type="EMBL" id="JAOWKX010000014">
    <property type="protein sequence ID" value="MCV2886648.1"/>
    <property type="molecule type" value="Genomic_DNA"/>
</dbReference>
<sequence length="591" mass="66662">MFRQWIVLTLLFSVDVAAKQPPTHWMITTTDVLLTDSPTLLSAPVNVQVERQNQANTLVWQGESDAIFVIEETTDGNHYTQVGSTSENTFRVDNAVTGRFSYRVQACDNNGYCSNWSVPTRPVGEIPPITAIAFEDAGALTVMKIAENNPHQYYEDVVHIYEYRNVRDEQWTRIETPSAFTPPTSGEYWLRGYVCRDSEALTECSVPTVSSHATFLAVRPTRPVAKLHQGPYNEITFSWNEQENAAFYHVLVQRVKDVSTLFKGKVVAPQIVFNDQFPRGENIAFEVMACASETVCSIYSEFIITSPFVRLTPYVPTSYLEVGENNYAAFSWEPSARHADYYEVKISDNGMVVFLGKTTDLSIESHDFLSRGNPLAFQVRACLNEGSCSNYSEPKTFTPEWLPHNPLPRPWTLNASKTVAQLGEQIRINWSMHPDFKEAVTFNIKRRSASSEVILAENVNATHFDYIVDDIGELTLFVEACNNIGECGRSRNLSLYGVNTESTLSITAVPDRVMVGEKVGFVYNLPSGYSCYSPFLKEEIKGRGVLTKVILAVTDSNQFTWRCSDFLFNYKFIDTTFTSRKLPAPSLRLEK</sequence>